<feature type="region of interest" description="Disordered" evidence="1">
    <location>
        <begin position="1"/>
        <end position="51"/>
    </location>
</feature>
<dbReference type="AlphaFoldDB" id="A0A0P4VP77"/>
<evidence type="ECO:0000313" key="3">
    <source>
        <dbReference type="EMBL" id="JAI56620.1"/>
    </source>
</evidence>
<evidence type="ECO:0000256" key="1">
    <source>
        <dbReference type="SAM" id="MobiDB-lite"/>
    </source>
</evidence>
<dbReference type="SUPFAM" id="SSF81901">
    <property type="entry name" value="HCP-like"/>
    <property type="match status" value="1"/>
</dbReference>
<protein>
    <submittedName>
        <fullName evidence="3">Uncharacterized protein</fullName>
    </submittedName>
</protein>
<sequence>MEMKERHRRGSVSGGAGGAGFLEGEEAPLLPGGLRNRRRRDSQPRYEPTDWDDSLPYGGKVYLARRKLPDSWLCVALQVAVVAASLGTLYYAWFHSDHMHFHLVKAYAHLGHREAQATVGHKLLHGKGVEQNHTAAMEWFSKAAEQGHPQASYNLAVGHLQGHTTQLKPGEAHKLIRHAASHGVPEAEEVIKRVCSKGHCDK</sequence>
<evidence type="ECO:0000256" key="2">
    <source>
        <dbReference type="SAM" id="Phobius"/>
    </source>
</evidence>
<name>A0A0P4VP77_SCYOL</name>
<keyword evidence="2" id="KW-0812">Transmembrane</keyword>
<keyword evidence="2" id="KW-0472">Membrane</keyword>
<reference evidence="3" key="1">
    <citation type="submission" date="2015-09" db="EMBL/GenBank/DDBJ databases">
        <title>Scylla olivacea transcriptome.</title>
        <authorList>
            <person name="Ikhwanuddin M."/>
        </authorList>
    </citation>
    <scope>NUCLEOTIDE SEQUENCE</scope>
</reference>
<organism evidence="3">
    <name type="scientific">Scylla olivacea</name>
    <name type="common">Orange mud crab</name>
    <name type="synonym">Cancer olivacea</name>
    <dbReference type="NCBI Taxonomy" id="85551"/>
    <lineage>
        <taxon>Eukaryota</taxon>
        <taxon>Metazoa</taxon>
        <taxon>Ecdysozoa</taxon>
        <taxon>Arthropoda</taxon>
        <taxon>Crustacea</taxon>
        <taxon>Multicrustacea</taxon>
        <taxon>Malacostraca</taxon>
        <taxon>Eumalacostraca</taxon>
        <taxon>Eucarida</taxon>
        <taxon>Decapoda</taxon>
        <taxon>Pleocyemata</taxon>
        <taxon>Brachyura</taxon>
        <taxon>Eubrachyura</taxon>
        <taxon>Portunoidea</taxon>
        <taxon>Portunidae</taxon>
        <taxon>Portuninae</taxon>
        <taxon>Scylla</taxon>
    </lineage>
</organism>
<keyword evidence="2" id="KW-1133">Transmembrane helix</keyword>
<dbReference type="SMART" id="SM00671">
    <property type="entry name" value="SEL1"/>
    <property type="match status" value="2"/>
</dbReference>
<feature type="compositionally biased region" description="Gly residues" evidence="1">
    <location>
        <begin position="12"/>
        <end position="21"/>
    </location>
</feature>
<dbReference type="InterPro" id="IPR006597">
    <property type="entry name" value="Sel1-like"/>
</dbReference>
<dbReference type="InterPro" id="IPR052748">
    <property type="entry name" value="ISR_Activator"/>
</dbReference>
<proteinExistence type="predicted"/>
<dbReference type="InterPro" id="IPR011990">
    <property type="entry name" value="TPR-like_helical_dom_sf"/>
</dbReference>
<dbReference type="PANTHER" id="PTHR45011:SF1">
    <property type="entry name" value="DAP3-BINDING CELL DEATH ENHANCER 1"/>
    <property type="match status" value="1"/>
</dbReference>
<feature type="compositionally biased region" description="Basic residues" evidence="1">
    <location>
        <begin position="1"/>
        <end position="10"/>
    </location>
</feature>
<feature type="transmembrane region" description="Helical" evidence="2">
    <location>
        <begin position="72"/>
        <end position="93"/>
    </location>
</feature>
<dbReference type="EMBL" id="GDRN01150693">
    <property type="protein sequence ID" value="JAI56620.1"/>
    <property type="molecule type" value="Transcribed_RNA"/>
</dbReference>
<dbReference type="Pfam" id="PF08238">
    <property type="entry name" value="Sel1"/>
    <property type="match status" value="2"/>
</dbReference>
<dbReference type="Gene3D" id="1.25.40.10">
    <property type="entry name" value="Tetratricopeptide repeat domain"/>
    <property type="match status" value="1"/>
</dbReference>
<dbReference type="PANTHER" id="PTHR45011">
    <property type="entry name" value="DAP3-BINDING CELL DEATH ENHANCER 1"/>
    <property type="match status" value="1"/>
</dbReference>
<accession>A0A0P4VP77</accession>